<gene>
    <name evidence="1" type="ORF">OVA965_LOCUS26604</name>
    <name evidence="2" type="ORF">TMI583_LOCUS27343</name>
</gene>
<protein>
    <submittedName>
        <fullName evidence="1">Uncharacterized protein</fullName>
    </submittedName>
</protein>
<dbReference type="Proteomes" id="UP000682733">
    <property type="component" value="Unassembled WGS sequence"/>
</dbReference>
<sequence>MGTSAQVRPVLHDLKAGK</sequence>
<proteinExistence type="predicted"/>
<evidence type="ECO:0000313" key="3">
    <source>
        <dbReference type="Proteomes" id="UP000677228"/>
    </source>
</evidence>
<organism evidence="1 3">
    <name type="scientific">Didymodactylos carnosus</name>
    <dbReference type="NCBI Taxonomy" id="1234261"/>
    <lineage>
        <taxon>Eukaryota</taxon>
        <taxon>Metazoa</taxon>
        <taxon>Spiralia</taxon>
        <taxon>Gnathifera</taxon>
        <taxon>Rotifera</taxon>
        <taxon>Eurotatoria</taxon>
        <taxon>Bdelloidea</taxon>
        <taxon>Philodinida</taxon>
        <taxon>Philodinidae</taxon>
        <taxon>Didymodactylos</taxon>
    </lineage>
</organism>
<reference evidence="1" key="1">
    <citation type="submission" date="2021-02" db="EMBL/GenBank/DDBJ databases">
        <authorList>
            <person name="Nowell W R."/>
        </authorList>
    </citation>
    <scope>NUCLEOTIDE SEQUENCE</scope>
</reference>
<dbReference type="EMBL" id="CAJOBA010038685">
    <property type="protein sequence ID" value="CAF4065107.1"/>
    <property type="molecule type" value="Genomic_DNA"/>
</dbReference>
<evidence type="ECO:0000313" key="2">
    <source>
        <dbReference type="EMBL" id="CAF4065107.1"/>
    </source>
</evidence>
<dbReference type="Proteomes" id="UP000677228">
    <property type="component" value="Unassembled WGS sequence"/>
</dbReference>
<feature type="non-terminal residue" evidence="1">
    <location>
        <position position="18"/>
    </location>
</feature>
<evidence type="ECO:0000313" key="1">
    <source>
        <dbReference type="EMBL" id="CAF1258254.1"/>
    </source>
</evidence>
<comment type="caution">
    <text evidence="1">The sequence shown here is derived from an EMBL/GenBank/DDBJ whole genome shotgun (WGS) entry which is preliminary data.</text>
</comment>
<dbReference type="AlphaFoldDB" id="A0A8S2EWJ7"/>
<accession>A0A8S2EWJ7</accession>
<dbReference type="EMBL" id="CAJNOK010017133">
    <property type="protein sequence ID" value="CAF1258254.1"/>
    <property type="molecule type" value="Genomic_DNA"/>
</dbReference>
<name>A0A8S2EWJ7_9BILA</name>